<dbReference type="GO" id="GO:0004519">
    <property type="term" value="F:endonuclease activity"/>
    <property type="evidence" value="ECO:0007669"/>
    <property type="project" value="UniProtKB-KW"/>
</dbReference>
<keyword evidence="1" id="KW-0255">Endonuclease</keyword>
<sequence length="112" mass="13006">MDEFSWFVGLYEGEGCLYSRRIKRTVKGKTYHSIEIALTIKMVDEDVIDRAAKFLGNSYHSVKPNPGCKPLFRVRKNGGLNGKLRTLLEEMRPHLSKRRQEQLDTKINQHKS</sequence>
<organism evidence="1 2">
    <name type="scientific">Synechococcus phage ACG-2014f_Syn7803C8</name>
    <dbReference type="NCBI Taxonomy" id="2790336"/>
    <lineage>
        <taxon>Viruses</taxon>
        <taxon>Duplodnaviria</taxon>
        <taxon>Heunggongvirae</taxon>
        <taxon>Uroviricota</taxon>
        <taxon>Caudoviricetes</taxon>
        <taxon>Pantevenvirales</taxon>
        <taxon>Kyanoviridae</taxon>
        <taxon>Atlauavirus</taxon>
        <taxon>Atlauavirus tusconc8</taxon>
    </lineage>
</organism>
<keyword evidence="1" id="KW-0378">Hydrolase</keyword>
<name>A0A0E3F7A3_9CAUD</name>
<protein>
    <submittedName>
        <fullName evidence="1">Putative LAGLIDADG homing endonuclease</fullName>
    </submittedName>
</protein>
<dbReference type="InterPro" id="IPR027434">
    <property type="entry name" value="Homing_endonucl"/>
</dbReference>
<reference evidence="1 2" key="1">
    <citation type="submission" date="2013-12" db="EMBL/GenBank/DDBJ databases">
        <title>Ecological redundancy of diverse viral populations within a natural community.</title>
        <authorList>
            <person name="Gregory A.C."/>
            <person name="LaButti K."/>
            <person name="Copeland A."/>
            <person name="Woyke T."/>
            <person name="Sullivan M.B."/>
        </authorList>
    </citation>
    <scope>NUCLEOTIDE SEQUENCE [LARGE SCALE GENOMIC DNA]</scope>
    <source>
        <strain evidence="1">Syn7803C8</strain>
    </source>
</reference>
<evidence type="ECO:0000313" key="2">
    <source>
        <dbReference type="Proteomes" id="UP000185321"/>
    </source>
</evidence>
<keyword evidence="2" id="KW-1185">Reference proteome</keyword>
<dbReference type="Proteomes" id="UP000185321">
    <property type="component" value="Segment"/>
</dbReference>
<proteinExistence type="predicted"/>
<dbReference type="Gene3D" id="3.10.28.10">
    <property type="entry name" value="Homing endonucleases"/>
    <property type="match status" value="1"/>
</dbReference>
<evidence type="ECO:0000313" key="1">
    <source>
        <dbReference type="EMBL" id="AIX21464.1"/>
    </source>
</evidence>
<accession>A0A0E3F7A3</accession>
<keyword evidence="1" id="KW-0540">Nuclease</keyword>
<gene>
    <name evidence="1" type="ORF">Syn7803C8_140</name>
</gene>
<dbReference type="SUPFAM" id="SSF55608">
    <property type="entry name" value="Homing endonucleases"/>
    <property type="match status" value="1"/>
</dbReference>
<dbReference type="EMBL" id="KJ019058">
    <property type="protein sequence ID" value="AIX21464.1"/>
    <property type="molecule type" value="Genomic_DNA"/>
</dbReference>